<name>A0A6T6MI61_9RHOD</name>
<dbReference type="EMBL" id="HBFP01002269">
    <property type="protein sequence ID" value="CAD8817254.1"/>
    <property type="molecule type" value="Transcribed_RNA"/>
</dbReference>
<dbReference type="AlphaFoldDB" id="A0A6T6MI61"/>
<accession>A0A6T6MI61</accession>
<gene>
    <name evidence="2" type="ORF">TOLI1172_LOCUS1640</name>
    <name evidence="3" type="ORF">TOLI1172_LOCUS1641</name>
    <name evidence="4" type="ORF">TOLI1172_LOCUS1642</name>
</gene>
<reference evidence="4" key="1">
    <citation type="submission" date="2021-01" db="EMBL/GenBank/DDBJ databases">
        <authorList>
            <person name="Corre E."/>
            <person name="Pelletier E."/>
            <person name="Niang G."/>
            <person name="Scheremetjew M."/>
            <person name="Finn R."/>
            <person name="Kale V."/>
            <person name="Holt S."/>
            <person name="Cochrane G."/>
            <person name="Meng A."/>
            <person name="Brown T."/>
            <person name="Cohen L."/>
        </authorList>
    </citation>
    <scope>NUCLEOTIDE SEQUENCE</scope>
    <source>
        <strain evidence="4">CCMP3278</strain>
    </source>
</reference>
<sequence length="409" mass="47468">MDAVVVKYGWTGWLLSWFWISQEMDLDNGWSMNSPNMKSTSKRRAFWMRMREHLKTLHCANPIRSKVSWKSLAIFGFLIWLLIDFQLYPIYWFGNSLRGHGDVVNPLVYTECSTKPSQSHLLITIPVVHTQVPRLLSSLEQWILSDVMPACSNSSESAFQQKHQPDLMIWFDLPLGHPKVSPSVVLLQNTIEESRQLKDAILSRCFGKILIDSANLTVQESRNSYWIDPIRSFPKTEGSNRQFFALIENSGLGFEYTHALIMEPDTFPVRPYWIDKVNEAANEGDFWIKGSVMRFEQVFSIAIEPYRSMYQYHINGNALYRLGDRCFESFLEDAKRYGMCELWCYDTCINAYLHSLSNLNLYHTVAHRFIISDFIAHLGGHQFDLNTFRRQSPNTALIHGKSHFVQQGI</sequence>
<protein>
    <submittedName>
        <fullName evidence="4">Uncharacterized protein</fullName>
    </submittedName>
</protein>
<dbReference type="EMBL" id="HBFP01002268">
    <property type="protein sequence ID" value="CAD8817253.1"/>
    <property type="molecule type" value="Transcribed_RNA"/>
</dbReference>
<evidence type="ECO:0000313" key="2">
    <source>
        <dbReference type="EMBL" id="CAD8817252.1"/>
    </source>
</evidence>
<proteinExistence type="predicted"/>
<keyword evidence="1" id="KW-0812">Transmembrane</keyword>
<feature type="transmembrane region" description="Helical" evidence="1">
    <location>
        <begin position="72"/>
        <end position="93"/>
    </location>
</feature>
<evidence type="ECO:0000313" key="4">
    <source>
        <dbReference type="EMBL" id="CAD8817254.1"/>
    </source>
</evidence>
<evidence type="ECO:0000256" key="1">
    <source>
        <dbReference type="SAM" id="Phobius"/>
    </source>
</evidence>
<organism evidence="4">
    <name type="scientific">Timspurckia oligopyrenoides</name>
    <dbReference type="NCBI Taxonomy" id="708627"/>
    <lineage>
        <taxon>Eukaryota</taxon>
        <taxon>Rhodophyta</taxon>
        <taxon>Bangiophyceae</taxon>
        <taxon>Porphyridiales</taxon>
        <taxon>Porphyridiaceae</taxon>
        <taxon>Timspurckia</taxon>
    </lineage>
</organism>
<evidence type="ECO:0000313" key="3">
    <source>
        <dbReference type="EMBL" id="CAD8817253.1"/>
    </source>
</evidence>
<dbReference type="EMBL" id="HBFP01002267">
    <property type="protein sequence ID" value="CAD8817252.1"/>
    <property type="molecule type" value="Transcribed_RNA"/>
</dbReference>
<keyword evidence="1" id="KW-1133">Transmembrane helix</keyword>
<keyword evidence="1" id="KW-0472">Membrane</keyword>